<keyword evidence="2 3" id="KW-0786">Thiamine pyrophosphate</keyword>
<dbReference type="GO" id="GO:0009099">
    <property type="term" value="P:L-valine biosynthetic process"/>
    <property type="evidence" value="ECO:0007669"/>
    <property type="project" value="TreeGrafter"/>
</dbReference>
<dbReference type="FunFam" id="3.40.50.970:FF:000007">
    <property type="entry name" value="Acetolactate synthase"/>
    <property type="match status" value="1"/>
</dbReference>
<dbReference type="EMBL" id="JALPRX010000091">
    <property type="protein sequence ID" value="MCK8786624.1"/>
    <property type="molecule type" value="Genomic_DNA"/>
</dbReference>
<keyword evidence="7" id="KW-0808">Transferase</keyword>
<dbReference type="InterPro" id="IPR045229">
    <property type="entry name" value="TPP_enz"/>
</dbReference>
<evidence type="ECO:0000259" key="4">
    <source>
        <dbReference type="Pfam" id="PF00205"/>
    </source>
</evidence>
<dbReference type="AlphaFoldDB" id="A0A9X1Y9X3"/>
<gene>
    <name evidence="7" type="ORF">M0638_19805</name>
</gene>
<sequence>MTKGSDLLVAALENEGVDRIFGVPGEENLDVVESIRRSSIELVLTRHEQSAAFMAATHGRLTGRPGVCITTLGPGALNLTTGAAYANLGAMPMVMLTGQKGILSSRQARFQIVDVISAFKPLTKMSRQIVSGAMIPTLVRDAFRIAMEERPGPVLLELPEDIAGEEAEAKPMVPPHPVEIPVAHPASLDRAAAMILEARRPLIMLGAAASRPRSTSGLAEFVLRTRIPYFTTQMGKGTVPGGSSLYMGTAALSERDYVHEAIDRADLIIAIGHDTIEKPPFIMGPKGPQVIHVSYTPANVETVYFPHAEVIGDVGPSLVALANRLEGRLPNAGALLPLRENILGRIADRATEDRFPPTPQRIVHDVRQVMPSDGIVALDNGMYKIWFARNYRTYVANTLLLDNALATMGAGLPSAMMASMLYPERRVMAVCGDGGFMMNSQEMETAVRLRLNLVVLILDDSAYGMIRWKQAVDEFPDFGLTFGNPDFVKYAEAYGAKGTRVTRTEDFVPVLEAAFKAGGVHIVAVPVDYSENVRVLVDELRAKVPAAAEVEPV</sequence>
<dbReference type="PANTHER" id="PTHR18968:SF129">
    <property type="entry name" value="ACETOLACTATE SYNTHASE"/>
    <property type="match status" value="1"/>
</dbReference>
<dbReference type="InterPro" id="IPR012001">
    <property type="entry name" value="Thiamin_PyroP_enz_TPP-bd_dom"/>
</dbReference>
<reference evidence="7" key="1">
    <citation type="submission" date="2022-04" db="EMBL/GenBank/DDBJ databases">
        <title>Roseomonas acroporae sp. nov., isolated from coral Acropora digitifera.</title>
        <authorList>
            <person name="Sun H."/>
        </authorList>
    </citation>
    <scope>NUCLEOTIDE SEQUENCE</scope>
    <source>
        <strain evidence="7">NAR14</strain>
    </source>
</reference>
<dbReference type="InterPro" id="IPR011766">
    <property type="entry name" value="TPP_enzyme_TPP-bd"/>
</dbReference>
<evidence type="ECO:0000259" key="5">
    <source>
        <dbReference type="Pfam" id="PF02775"/>
    </source>
</evidence>
<dbReference type="GO" id="GO:0005948">
    <property type="term" value="C:acetolactate synthase complex"/>
    <property type="evidence" value="ECO:0007669"/>
    <property type="project" value="TreeGrafter"/>
</dbReference>
<dbReference type="CDD" id="cd02010">
    <property type="entry name" value="TPP_ALS"/>
    <property type="match status" value="1"/>
</dbReference>
<dbReference type="RefSeq" id="WP_248668739.1">
    <property type="nucleotide sequence ID" value="NZ_JALPRX010000091.1"/>
</dbReference>
<feature type="domain" description="Thiamine pyrophosphate enzyme N-terminal TPP-binding" evidence="6">
    <location>
        <begin position="3"/>
        <end position="115"/>
    </location>
</feature>
<dbReference type="Pfam" id="PF00205">
    <property type="entry name" value="TPP_enzyme_M"/>
    <property type="match status" value="1"/>
</dbReference>
<dbReference type="GO" id="GO:0030976">
    <property type="term" value="F:thiamine pyrophosphate binding"/>
    <property type="evidence" value="ECO:0007669"/>
    <property type="project" value="InterPro"/>
</dbReference>
<feature type="domain" description="Thiamine pyrophosphate enzyme TPP-binding" evidence="5">
    <location>
        <begin position="379"/>
        <end position="524"/>
    </location>
</feature>
<protein>
    <submittedName>
        <fullName evidence="7">Acetolactate synthase large subunit</fullName>
        <ecNumber evidence="7">2.2.1.6</ecNumber>
    </submittedName>
</protein>
<dbReference type="InterPro" id="IPR012000">
    <property type="entry name" value="Thiamin_PyroP_enz_cen_dom"/>
</dbReference>
<dbReference type="CDD" id="cd07035">
    <property type="entry name" value="TPP_PYR_POX_like"/>
    <property type="match status" value="1"/>
</dbReference>
<dbReference type="SUPFAM" id="SSF52467">
    <property type="entry name" value="DHS-like NAD/FAD-binding domain"/>
    <property type="match status" value="1"/>
</dbReference>
<proteinExistence type="inferred from homology"/>
<dbReference type="InterPro" id="IPR029035">
    <property type="entry name" value="DHS-like_NAD/FAD-binding_dom"/>
</dbReference>
<dbReference type="GO" id="GO:0003984">
    <property type="term" value="F:acetolactate synthase activity"/>
    <property type="evidence" value="ECO:0007669"/>
    <property type="project" value="UniProtKB-EC"/>
</dbReference>
<accession>A0A9X1Y9X3</accession>
<dbReference type="GO" id="GO:0050660">
    <property type="term" value="F:flavin adenine dinucleotide binding"/>
    <property type="evidence" value="ECO:0007669"/>
    <property type="project" value="TreeGrafter"/>
</dbReference>
<dbReference type="SUPFAM" id="SSF52518">
    <property type="entry name" value="Thiamin diphosphate-binding fold (THDP-binding)"/>
    <property type="match status" value="2"/>
</dbReference>
<dbReference type="EC" id="2.2.1.6" evidence="7"/>
<dbReference type="NCBIfam" id="NF006187">
    <property type="entry name" value="PRK08322.1"/>
    <property type="match status" value="1"/>
</dbReference>
<dbReference type="Gene3D" id="3.40.50.1220">
    <property type="entry name" value="TPP-binding domain"/>
    <property type="match status" value="1"/>
</dbReference>
<evidence type="ECO:0000259" key="6">
    <source>
        <dbReference type="Pfam" id="PF02776"/>
    </source>
</evidence>
<comment type="similarity">
    <text evidence="1 3">Belongs to the TPP enzyme family.</text>
</comment>
<evidence type="ECO:0000256" key="2">
    <source>
        <dbReference type="ARBA" id="ARBA00023052"/>
    </source>
</evidence>
<dbReference type="Proteomes" id="UP001139516">
    <property type="component" value="Unassembled WGS sequence"/>
</dbReference>
<dbReference type="GO" id="GO:0009097">
    <property type="term" value="P:isoleucine biosynthetic process"/>
    <property type="evidence" value="ECO:0007669"/>
    <property type="project" value="TreeGrafter"/>
</dbReference>
<dbReference type="PANTHER" id="PTHR18968">
    <property type="entry name" value="THIAMINE PYROPHOSPHATE ENZYMES"/>
    <property type="match status" value="1"/>
</dbReference>
<dbReference type="InterPro" id="IPR029061">
    <property type="entry name" value="THDP-binding"/>
</dbReference>
<keyword evidence="8" id="KW-1185">Reference proteome</keyword>
<evidence type="ECO:0000256" key="1">
    <source>
        <dbReference type="ARBA" id="ARBA00007812"/>
    </source>
</evidence>
<evidence type="ECO:0000256" key="3">
    <source>
        <dbReference type="RuleBase" id="RU362132"/>
    </source>
</evidence>
<evidence type="ECO:0000313" key="8">
    <source>
        <dbReference type="Proteomes" id="UP001139516"/>
    </source>
</evidence>
<feature type="domain" description="Thiamine pyrophosphate enzyme central" evidence="4">
    <location>
        <begin position="188"/>
        <end position="321"/>
    </location>
</feature>
<dbReference type="GO" id="GO:0000287">
    <property type="term" value="F:magnesium ion binding"/>
    <property type="evidence" value="ECO:0007669"/>
    <property type="project" value="InterPro"/>
</dbReference>
<evidence type="ECO:0000313" key="7">
    <source>
        <dbReference type="EMBL" id="MCK8786624.1"/>
    </source>
</evidence>
<comment type="caution">
    <text evidence="7">The sequence shown here is derived from an EMBL/GenBank/DDBJ whole genome shotgun (WGS) entry which is preliminary data.</text>
</comment>
<dbReference type="Gene3D" id="3.40.50.970">
    <property type="match status" value="2"/>
</dbReference>
<organism evidence="7 8">
    <name type="scientific">Roseomonas acroporae</name>
    <dbReference type="NCBI Taxonomy" id="2937791"/>
    <lineage>
        <taxon>Bacteria</taxon>
        <taxon>Pseudomonadati</taxon>
        <taxon>Pseudomonadota</taxon>
        <taxon>Alphaproteobacteria</taxon>
        <taxon>Acetobacterales</taxon>
        <taxon>Roseomonadaceae</taxon>
        <taxon>Roseomonas</taxon>
    </lineage>
</organism>
<dbReference type="Pfam" id="PF02775">
    <property type="entry name" value="TPP_enzyme_C"/>
    <property type="match status" value="1"/>
</dbReference>
<name>A0A9X1Y9X3_9PROT</name>
<dbReference type="Pfam" id="PF02776">
    <property type="entry name" value="TPP_enzyme_N"/>
    <property type="match status" value="1"/>
</dbReference>